<evidence type="ECO:0000313" key="1">
    <source>
        <dbReference type="EMBL" id="CAH2077309.1"/>
    </source>
</evidence>
<accession>A0ABN8J8D7</accession>
<evidence type="ECO:0000313" key="2">
    <source>
        <dbReference type="Proteomes" id="UP000837857"/>
    </source>
</evidence>
<keyword evidence="2" id="KW-1185">Reference proteome</keyword>
<proteinExistence type="predicted"/>
<dbReference type="Proteomes" id="UP000837857">
    <property type="component" value="Chromosome 9"/>
</dbReference>
<dbReference type="EMBL" id="OW152821">
    <property type="protein sequence ID" value="CAH2077309.1"/>
    <property type="molecule type" value="Genomic_DNA"/>
</dbReference>
<name>A0ABN8J8D7_9NEOP</name>
<reference evidence="1" key="1">
    <citation type="submission" date="2022-03" db="EMBL/GenBank/DDBJ databases">
        <authorList>
            <person name="Martin H S."/>
        </authorList>
    </citation>
    <scope>NUCLEOTIDE SEQUENCE</scope>
</reference>
<gene>
    <name evidence="1" type="ORF">IPOD504_LOCUS17648</name>
</gene>
<sequence>MNRYLEPDRRPAGARFRGASFPEGLLAMRRRDASIVMEARAAHTDRRPTTSARAAAASPSRDLYAARGAVPTAHLTGRLAIPSPPLAVPARLMRQIPAATLIAMFMPQSTGLPPVQGALSPVRRGWAVPTAAVKDEAAVAT</sequence>
<organism evidence="1 2">
    <name type="scientific">Iphiclides podalirius</name>
    <name type="common">scarce swallowtail</name>
    <dbReference type="NCBI Taxonomy" id="110791"/>
    <lineage>
        <taxon>Eukaryota</taxon>
        <taxon>Metazoa</taxon>
        <taxon>Ecdysozoa</taxon>
        <taxon>Arthropoda</taxon>
        <taxon>Hexapoda</taxon>
        <taxon>Insecta</taxon>
        <taxon>Pterygota</taxon>
        <taxon>Neoptera</taxon>
        <taxon>Endopterygota</taxon>
        <taxon>Lepidoptera</taxon>
        <taxon>Glossata</taxon>
        <taxon>Ditrysia</taxon>
        <taxon>Papilionoidea</taxon>
        <taxon>Papilionidae</taxon>
        <taxon>Papilioninae</taxon>
        <taxon>Iphiclides</taxon>
    </lineage>
</organism>
<feature type="non-terminal residue" evidence="1">
    <location>
        <position position="141"/>
    </location>
</feature>
<protein>
    <submittedName>
        <fullName evidence="1">Uncharacterized protein</fullName>
    </submittedName>
</protein>